<keyword evidence="2" id="KW-1185">Reference proteome</keyword>
<dbReference type="Proteomes" id="UP000499080">
    <property type="component" value="Unassembled WGS sequence"/>
</dbReference>
<evidence type="ECO:0000313" key="2">
    <source>
        <dbReference type="Proteomes" id="UP000499080"/>
    </source>
</evidence>
<reference evidence="1 2" key="1">
    <citation type="journal article" date="2019" name="Sci. Rep.">
        <title>Orb-weaving spider Araneus ventricosus genome elucidates the spidroin gene catalogue.</title>
        <authorList>
            <person name="Kono N."/>
            <person name="Nakamura H."/>
            <person name="Ohtoshi R."/>
            <person name="Moran D.A.P."/>
            <person name="Shinohara A."/>
            <person name="Yoshida Y."/>
            <person name="Fujiwara M."/>
            <person name="Mori M."/>
            <person name="Tomita M."/>
            <person name="Arakawa K."/>
        </authorList>
    </citation>
    <scope>NUCLEOTIDE SEQUENCE [LARGE SCALE GENOMIC DNA]</scope>
</reference>
<sequence>MRKCFVSMATLRLEPGALYLGLPYVRIFKISGFWLRLGKSHAFEKADAIPPIEENLLFTSTVDEKVDEPLSLPSAAPVQAEN</sequence>
<accession>A0A4Y2BW03</accession>
<proteinExistence type="predicted"/>
<name>A0A4Y2BW03_ARAVE</name>
<gene>
    <name evidence="1" type="ORF">AVEN_37744_1</name>
</gene>
<comment type="caution">
    <text evidence="1">The sequence shown here is derived from an EMBL/GenBank/DDBJ whole genome shotgun (WGS) entry which is preliminary data.</text>
</comment>
<dbReference type="AlphaFoldDB" id="A0A4Y2BW03"/>
<organism evidence="1 2">
    <name type="scientific">Araneus ventricosus</name>
    <name type="common">Orbweaver spider</name>
    <name type="synonym">Epeira ventricosa</name>
    <dbReference type="NCBI Taxonomy" id="182803"/>
    <lineage>
        <taxon>Eukaryota</taxon>
        <taxon>Metazoa</taxon>
        <taxon>Ecdysozoa</taxon>
        <taxon>Arthropoda</taxon>
        <taxon>Chelicerata</taxon>
        <taxon>Arachnida</taxon>
        <taxon>Araneae</taxon>
        <taxon>Araneomorphae</taxon>
        <taxon>Entelegynae</taxon>
        <taxon>Araneoidea</taxon>
        <taxon>Araneidae</taxon>
        <taxon>Araneus</taxon>
    </lineage>
</organism>
<dbReference type="EMBL" id="BGPR01000110">
    <property type="protein sequence ID" value="GBL95294.1"/>
    <property type="molecule type" value="Genomic_DNA"/>
</dbReference>
<evidence type="ECO:0000313" key="1">
    <source>
        <dbReference type="EMBL" id="GBL95294.1"/>
    </source>
</evidence>
<protein>
    <submittedName>
        <fullName evidence="1">Uncharacterized protein</fullName>
    </submittedName>
</protein>